<reference evidence="29" key="1">
    <citation type="journal article" date="2017" name="PLoS ONE">
        <title>The Agassiz's desert tortoise genome provides a resource for the conservation of a threatened species.</title>
        <authorList>
            <person name="Tollis M."/>
            <person name="DeNardo D.F."/>
            <person name="Cornelius J.A."/>
            <person name="Dolby G.A."/>
            <person name="Edwards T."/>
            <person name="Henen B.T."/>
            <person name="Karl A.E."/>
            <person name="Murphy R.W."/>
            <person name="Kusumi K."/>
        </authorList>
    </citation>
    <scope>NUCLEOTIDE SEQUENCE [LARGE SCALE GENOMIC DNA]</scope>
</reference>
<evidence type="ECO:0000256" key="10">
    <source>
        <dbReference type="ARBA" id="ARBA00022729"/>
    </source>
</evidence>
<dbReference type="FunFam" id="2.10.60.10:FF:000008">
    <property type="entry name" value="Serine/threonine-protein kinase receptor"/>
    <property type="match status" value="1"/>
</dbReference>
<keyword evidence="6 25" id="KW-0723">Serine/threonine-protein kinase</keyword>
<keyword evidence="18" id="KW-0325">Glycoprotein</keyword>
<dbReference type="InterPro" id="IPR003605">
    <property type="entry name" value="GS_dom"/>
</dbReference>
<evidence type="ECO:0000256" key="17">
    <source>
        <dbReference type="ARBA" id="ARBA00023170"/>
    </source>
</evidence>
<keyword evidence="13 24" id="KW-0067">ATP-binding</keyword>
<keyword evidence="19" id="KW-0464">Manganese</keyword>
<evidence type="ECO:0000256" key="18">
    <source>
        <dbReference type="ARBA" id="ARBA00023180"/>
    </source>
</evidence>
<dbReference type="PANTHER" id="PTHR23255:SF69">
    <property type="entry name" value="ACTIVIN RECEPTOR TYPE-1"/>
    <property type="match status" value="1"/>
</dbReference>
<evidence type="ECO:0000256" key="11">
    <source>
        <dbReference type="ARBA" id="ARBA00022741"/>
    </source>
</evidence>
<dbReference type="InterPro" id="IPR000472">
    <property type="entry name" value="Activin_recp"/>
</dbReference>
<evidence type="ECO:0000256" key="9">
    <source>
        <dbReference type="ARBA" id="ARBA00022723"/>
    </source>
</evidence>
<keyword evidence="11 24" id="KW-0547">Nucleotide-binding</keyword>
<comment type="catalytic activity">
    <reaction evidence="22">
        <text>L-seryl-[receptor-protein] + ATP = O-phospho-L-seryl-[receptor-protein] + ADP + H(+)</text>
        <dbReference type="Rhea" id="RHEA:18673"/>
        <dbReference type="Rhea" id="RHEA-COMP:11022"/>
        <dbReference type="Rhea" id="RHEA-COMP:11023"/>
        <dbReference type="ChEBI" id="CHEBI:15378"/>
        <dbReference type="ChEBI" id="CHEBI:29999"/>
        <dbReference type="ChEBI" id="CHEBI:30616"/>
        <dbReference type="ChEBI" id="CHEBI:83421"/>
        <dbReference type="ChEBI" id="CHEBI:456216"/>
        <dbReference type="EC" id="2.7.11.30"/>
    </reaction>
</comment>
<dbReference type="Pfam" id="PF07714">
    <property type="entry name" value="PK_Tyr_Ser-Thr"/>
    <property type="match status" value="1"/>
</dbReference>
<evidence type="ECO:0000256" key="7">
    <source>
        <dbReference type="ARBA" id="ARBA00022679"/>
    </source>
</evidence>
<comment type="cofactor">
    <cofactor evidence="1">
        <name>Mn(2+)</name>
        <dbReference type="ChEBI" id="CHEBI:29035"/>
    </cofactor>
</comment>
<dbReference type="PROSITE" id="PS00108">
    <property type="entry name" value="PROTEIN_KINASE_ST"/>
    <property type="match status" value="1"/>
</dbReference>
<dbReference type="GO" id="GO:0007507">
    <property type="term" value="P:heart development"/>
    <property type="evidence" value="ECO:0007669"/>
    <property type="project" value="TreeGrafter"/>
</dbReference>
<dbReference type="InterPro" id="IPR017441">
    <property type="entry name" value="Protein_kinase_ATP_BS"/>
</dbReference>
<evidence type="ECO:0000256" key="23">
    <source>
        <dbReference type="ARBA" id="ARBA00048773"/>
    </source>
</evidence>
<proteinExistence type="inferred from homology"/>
<evidence type="ECO:0000256" key="5">
    <source>
        <dbReference type="ARBA" id="ARBA00012401"/>
    </source>
</evidence>
<evidence type="ECO:0000256" key="6">
    <source>
        <dbReference type="ARBA" id="ARBA00022527"/>
    </source>
</evidence>
<evidence type="ECO:0000256" key="3">
    <source>
        <dbReference type="ARBA" id="ARBA00004479"/>
    </source>
</evidence>
<feature type="domain" description="GS" evidence="27">
    <location>
        <begin position="150"/>
        <end position="179"/>
    </location>
</feature>
<reference evidence="28" key="3">
    <citation type="submission" date="2025-09" db="UniProtKB">
        <authorList>
            <consortium name="Ensembl"/>
        </authorList>
    </citation>
    <scope>IDENTIFICATION</scope>
</reference>
<feature type="binding site" evidence="24">
    <location>
        <position position="207"/>
    </location>
    <ligand>
        <name>ATP</name>
        <dbReference type="ChEBI" id="CHEBI:30616"/>
    </ligand>
</feature>
<reference evidence="28" key="2">
    <citation type="submission" date="2025-08" db="UniProtKB">
        <authorList>
            <consortium name="Ensembl"/>
        </authorList>
    </citation>
    <scope>IDENTIFICATION</scope>
</reference>
<dbReference type="GO" id="GO:0004675">
    <property type="term" value="F:transmembrane receptor protein serine/threonine kinase activity"/>
    <property type="evidence" value="ECO:0007669"/>
    <property type="project" value="UniProtKB-EC"/>
</dbReference>
<keyword evidence="8" id="KW-0812">Transmembrane</keyword>
<evidence type="ECO:0000256" key="8">
    <source>
        <dbReference type="ARBA" id="ARBA00022692"/>
    </source>
</evidence>
<keyword evidence="14" id="KW-0460">Magnesium</keyword>
<dbReference type="Pfam" id="PF01064">
    <property type="entry name" value="Activin_recp"/>
    <property type="match status" value="1"/>
</dbReference>
<feature type="domain" description="Protein kinase" evidence="26">
    <location>
        <begin position="180"/>
        <end position="342"/>
    </location>
</feature>
<protein>
    <recommendedName>
        <fullName evidence="20">Activin receptor type-1</fullName>
        <ecNumber evidence="5">2.7.11.30</ecNumber>
    </recommendedName>
    <alternativeName>
        <fullName evidence="21">Activin receptor type I</fullName>
    </alternativeName>
</protein>
<dbReference type="GO" id="GO:0007179">
    <property type="term" value="P:transforming growth factor beta receptor signaling pathway"/>
    <property type="evidence" value="ECO:0007669"/>
    <property type="project" value="TreeGrafter"/>
</dbReference>
<dbReference type="EC" id="2.7.11.30" evidence="5"/>
<keyword evidence="16" id="KW-0472">Membrane</keyword>
<evidence type="ECO:0000256" key="14">
    <source>
        <dbReference type="ARBA" id="ARBA00022842"/>
    </source>
</evidence>
<keyword evidence="15" id="KW-1133">Transmembrane helix</keyword>
<dbReference type="PROSITE" id="PS51256">
    <property type="entry name" value="GS"/>
    <property type="match status" value="1"/>
</dbReference>
<comment type="catalytic activity">
    <reaction evidence="23">
        <text>L-threonyl-[receptor-protein] + ATP = O-phospho-L-threonyl-[receptor-protein] + ADP + H(+)</text>
        <dbReference type="Rhea" id="RHEA:44880"/>
        <dbReference type="Rhea" id="RHEA-COMP:11024"/>
        <dbReference type="Rhea" id="RHEA-COMP:11025"/>
        <dbReference type="ChEBI" id="CHEBI:15378"/>
        <dbReference type="ChEBI" id="CHEBI:30013"/>
        <dbReference type="ChEBI" id="CHEBI:30616"/>
        <dbReference type="ChEBI" id="CHEBI:61977"/>
        <dbReference type="ChEBI" id="CHEBI:456216"/>
        <dbReference type="EC" id="2.7.11.30"/>
    </reaction>
</comment>
<dbReference type="PANTHER" id="PTHR23255">
    <property type="entry name" value="TRANSFORMING GROWTH FACTOR-BETA RECEPTOR TYPE I AND II"/>
    <property type="match status" value="1"/>
</dbReference>
<sequence length="342" mass="38049">MLMSPQFSPSADDELKLNMVHYECVCEGMSCGNGDRCQGQQCFASLSINDGTKVYQKGCFQVYEQGKMTCKTPPSPDQAVECCQGYLCNMNITAQLPTKEGTENGLLLIFSALAVLIIRKVQQNHMERLNARDAEYGTIEGLIASNVGDSTLADLLDHSCTSGSGSGLPFLVQRTVARQITLLECVGKGRYGEVWRGQWQGENVAVKIFSSRDEKSWFRETELYNTVLLRHENILGFIASDMTSRNSSTQLWLITHYHEMGSLYDYLQLTTLDTVSCLRIVLSIASGLAHLHIEIFGTQGKPAISHRDLKSKNILVKKNGQCCIADLGEFQFTINTNCMFHN</sequence>
<keyword evidence="29" id="KW-1185">Reference proteome</keyword>
<evidence type="ECO:0000259" key="27">
    <source>
        <dbReference type="PROSITE" id="PS51256"/>
    </source>
</evidence>
<keyword evidence="7" id="KW-0808">Transferase</keyword>
<keyword evidence="9" id="KW-0479">Metal-binding</keyword>
<dbReference type="Gene3D" id="2.10.60.10">
    <property type="entry name" value="CD59"/>
    <property type="match status" value="1"/>
</dbReference>
<evidence type="ECO:0000256" key="2">
    <source>
        <dbReference type="ARBA" id="ARBA00001946"/>
    </source>
</evidence>
<dbReference type="Proteomes" id="UP000291020">
    <property type="component" value="Unassembled WGS sequence"/>
</dbReference>
<keyword evidence="12" id="KW-0418">Kinase</keyword>
<dbReference type="SMART" id="SM00467">
    <property type="entry name" value="GS"/>
    <property type="match status" value="1"/>
</dbReference>
<dbReference type="InterPro" id="IPR000719">
    <property type="entry name" value="Prot_kinase_dom"/>
</dbReference>
<dbReference type="InterPro" id="IPR045860">
    <property type="entry name" value="Snake_toxin-like_sf"/>
</dbReference>
<evidence type="ECO:0000259" key="26">
    <source>
        <dbReference type="PROSITE" id="PS50011"/>
    </source>
</evidence>
<dbReference type="PROSITE" id="PS00107">
    <property type="entry name" value="PROTEIN_KINASE_ATP"/>
    <property type="match status" value="1"/>
</dbReference>
<evidence type="ECO:0000256" key="1">
    <source>
        <dbReference type="ARBA" id="ARBA00001936"/>
    </source>
</evidence>
<dbReference type="FunFam" id="3.30.200.20:FF:000064">
    <property type="entry name" value="Receptor protein serine/threonine kinase"/>
    <property type="match status" value="1"/>
</dbReference>
<dbReference type="PROSITE" id="PS50011">
    <property type="entry name" value="PROTEIN_KINASE_DOM"/>
    <property type="match status" value="1"/>
</dbReference>
<evidence type="ECO:0000256" key="15">
    <source>
        <dbReference type="ARBA" id="ARBA00022989"/>
    </source>
</evidence>
<evidence type="ECO:0000256" key="12">
    <source>
        <dbReference type="ARBA" id="ARBA00022777"/>
    </source>
</evidence>
<accession>A0A452GKM7</accession>
<dbReference type="SUPFAM" id="SSF57302">
    <property type="entry name" value="Snake toxin-like"/>
    <property type="match status" value="1"/>
</dbReference>
<dbReference type="Gene3D" id="1.10.510.10">
    <property type="entry name" value="Transferase(Phosphotransferase) domain 1"/>
    <property type="match status" value="1"/>
</dbReference>
<dbReference type="GO" id="GO:0030154">
    <property type="term" value="P:cell differentiation"/>
    <property type="evidence" value="ECO:0007669"/>
    <property type="project" value="UniProtKB-ARBA"/>
</dbReference>
<evidence type="ECO:0000256" key="13">
    <source>
        <dbReference type="ARBA" id="ARBA00022840"/>
    </source>
</evidence>
<dbReference type="SMART" id="SM00220">
    <property type="entry name" value="S_TKc"/>
    <property type="match status" value="1"/>
</dbReference>
<evidence type="ECO:0000256" key="20">
    <source>
        <dbReference type="ARBA" id="ARBA00039914"/>
    </source>
</evidence>
<comment type="subcellular location">
    <subcellularLocation>
        <location evidence="3">Membrane</location>
        <topology evidence="3">Single-pass type I membrane protein</topology>
    </subcellularLocation>
</comment>
<dbReference type="InterPro" id="IPR001245">
    <property type="entry name" value="Ser-Thr/Tyr_kinase_cat_dom"/>
</dbReference>
<comment type="similarity">
    <text evidence="4">Belongs to the protein kinase superfamily. TKL Ser/Thr protein kinase family. TGFB receptor subfamily.</text>
</comment>
<evidence type="ECO:0000313" key="28">
    <source>
        <dbReference type="Ensembl" id="ENSGAGP00000002321.1"/>
    </source>
</evidence>
<organism evidence="28 29">
    <name type="scientific">Gopherus agassizii</name>
    <name type="common">Agassiz's desert tortoise</name>
    <dbReference type="NCBI Taxonomy" id="38772"/>
    <lineage>
        <taxon>Eukaryota</taxon>
        <taxon>Metazoa</taxon>
        <taxon>Chordata</taxon>
        <taxon>Craniata</taxon>
        <taxon>Vertebrata</taxon>
        <taxon>Euteleostomi</taxon>
        <taxon>Archelosauria</taxon>
        <taxon>Testudinata</taxon>
        <taxon>Testudines</taxon>
        <taxon>Cryptodira</taxon>
        <taxon>Durocryptodira</taxon>
        <taxon>Testudinoidea</taxon>
        <taxon>Testudinidae</taxon>
        <taxon>Gopherus</taxon>
    </lineage>
</organism>
<evidence type="ECO:0000256" key="22">
    <source>
        <dbReference type="ARBA" id="ARBA00047681"/>
    </source>
</evidence>
<dbReference type="InterPro" id="IPR000333">
    <property type="entry name" value="TGFB_receptor"/>
</dbReference>
<dbReference type="InterPro" id="IPR008271">
    <property type="entry name" value="Ser/Thr_kinase_AS"/>
</dbReference>
<dbReference type="GO" id="GO:0005524">
    <property type="term" value="F:ATP binding"/>
    <property type="evidence" value="ECO:0007669"/>
    <property type="project" value="UniProtKB-UniRule"/>
</dbReference>
<dbReference type="SUPFAM" id="SSF56112">
    <property type="entry name" value="Protein kinase-like (PK-like)"/>
    <property type="match status" value="1"/>
</dbReference>
<evidence type="ECO:0000256" key="21">
    <source>
        <dbReference type="ARBA" id="ARBA00041365"/>
    </source>
</evidence>
<dbReference type="GO" id="GO:0070724">
    <property type="term" value="C:BMP receptor complex"/>
    <property type="evidence" value="ECO:0007669"/>
    <property type="project" value="TreeGrafter"/>
</dbReference>
<evidence type="ECO:0000256" key="4">
    <source>
        <dbReference type="ARBA" id="ARBA00009605"/>
    </source>
</evidence>
<evidence type="ECO:0000256" key="19">
    <source>
        <dbReference type="ARBA" id="ARBA00023211"/>
    </source>
</evidence>
<evidence type="ECO:0000256" key="24">
    <source>
        <dbReference type="PROSITE-ProRule" id="PRU10141"/>
    </source>
</evidence>
<evidence type="ECO:0000313" key="29">
    <source>
        <dbReference type="Proteomes" id="UP000291020"/>
    </source>
</evidence>
<dbReference type="GO" id="GO:0009653">
    <property type="term" value="P:anatomical structure morphogenesis"/>
    <property type="evidence" value="ECO:0007669"/>
    <property type="project" value="UniProtKB-ARBA"/>
</dbReference>
<dbReference type="Gene3D" id="3.30.200.20">
    <property type="entry name" value="Phosphorylase Kinase, domain 1"/>
    <property type="match status" value="1"/>
</dbReference>
<keyword evidence="17" id="KW-0675">Receptor</keyword>
<dbReference type="Ensembl" id="ENSGAGT00000002661.1">
    <property type="protein sequence ID" value="ENSGAGP00000002321.1"/>
    <property type="gene ID" value="ENSGAGG00000001886.1"/>
</dbReference>
<dbReference type="GO" id="GO:0009888">
    <property type="term" value="P:tissue development"/>
    <property type="evidence" value="ECO:0007669"/>
    <property type="project" value="UniProtKB-ARBA"/>
</dbReference>
<evidence type="ECO:0000256" key="25">
    <source>
        <dbReference type="RuleBase" id="RU000304"/>
    </source>
</evidence>
<name>A0A452GKM7_9SAUR</name>
<dbReference type="AlphaFoldDB" id="A0A452GKM7"/>
<evidence type="ECO:0000256" key="16">
    <source>
        <dbReference type="ARBA" id="ARBA00023136"/>
    </source>
</evidence>
<dbReference type="InterPro" id="IPR011009">
    <property type="entry name" value="Kinase-like_dom_sf"/>
</dbReference>
<dbReference type="CDD" id="cd23535">
    <property type="entry name" value="TFP_LU_ECD_ALK2"/>
    <property type="match status" value="1"/>
</dbReference>
<keyword evidence="10" id="KW-0732">Signal</keyword>
<dbReference type="Pfam" id="PF08515">
    <property type="entry name" value="TGF_beta_GS"/>
    <property type="match status" value="1"/>
</dbReference>
<comment type="cofactor">
    <cofactor evidence="2">
        <name>Mg(2+)</name>
        <dbReference type="ChEBI" id="CHEBI:18420"/>
    </cofactor>
</comment>
<dbReference type="GO" id="GO:0046872">
    <property type="term" value="F:metal ion binding"/>
    <property type="evidence" value="ECO:0007669"/>
    <property type="project" value="UniProtKB-KW"/>
</dbReference>